<dbReference type="InterPro" id="IPR019639">
    <property type="entry name" value="DUF2505"/>
</dbReference>
<evidence type="ECO:0000313" key="2">
    <source>
        <dbReference type="Proteomes" id="UP000708347"/>
    </source>
</evidence>
<protein>
    <submittedName>
        <fullName evidence="1">DUF2505 domain-containing protein</fullName>
    </submittedName>
</protein>
<sequence length="168" mass="18125">MPRSFDMATDYEGSVEQVHQAFLDKQYWLARLADSGADDATLNSIRVTPDGGVEVTTTQVLRADRLPAVVTQFHHGDLEIRRAESWTALVGGQAEAAVSGSIPGAPVTLTGSAQLAPAELRAHLAFRATVEVRIPLVGGKVENFIGNQLVDLLIAEQRFTTMWIAENG</sequence>
<dbReference type="Proteomes" id="UP000708347">
    <property type="component" value="Unassembled WGS sequence"/>
</dbReference>
<dbReference type="Pfam" id="PF10698">
    <property type="entry name" value="DUF2505"/>
    <property type="match status" value="1"/>
</dbReference>
<reference evidence="1 2" key="1">
    <citation type="submission" date="2019-05" db="EMBL/GenBank/DDBJ databases">
        <title>Mycolicibacterium sphagni ENV482 genome assembly.</title>
        <authorList>
            <person name="Chen W."/>
            <person name="Faulkner N.W."/>
            <person name="Hyman M.R."/>
        </authorList>
    </citation>
    <scope>NUCLEOTIDE SEQUENCE [LARGE SCALE GENOMIC DNA]</scope>
    <source>
        <strain evidence="1 2">ENV482</strain>
    </source>
</reference>
<name>A0ABX2K098_9MYCO</name>
<evidence type="ECO:0000313" key="1">
    <source>
        <dbReference type="EMBL" id="NTY62479.1"/>
    </source>
</evidence>
<accession>A0ABX2K098</accession>
<organism evidence="1 2">
    <name type="scientific">Mycolicibacterium sphagni</name>
    <dbReference type="NCBI Taxonomy" id="1786"/>
    <lineage>
        <taxon>Bacteria</taxon>
        <taxon>Bacillati</taxon>
        <taxon>Actinomycetota</taxon>
        <taxon>Actinomycetes</taxon>
        <taxon>Mycobacteriales</taxon>
        <taxon>Mycobacteriaceae</taxon>
        <taxon>Mycolicibacterium</taxon>
    </lineage>
</organism>
<dbReference type="EMBL" id="VBSB01000015">
    <property type="protein sequence ID" value="NTY62479.1"/>
    <property type="molecule type" value="Genomic_DNA"/>
</dbReference>
<keyword evidence="2" id="KW-1185">Reference proteome</keyword>
<proteinExistence type="predicted"/>
<comment type="caution">
    <text evidence="1">The sequence shown here is derived from an EMBL/GenBank/DDBJ whole genome shotgun (WGS) entry which is preliminary data.</text>
</comment>
<gene>
    <name evidence="1" type="ORF">FEG63_23355</name>
</gene>
<dbReference type="RefSeq" id="WP_174400175.1">
    <property type="nucleotide sequence ID" value="NZ_VBSB01000015.1"/>
</dbReference>